<proteinExistence type="predicted"/>
<evidence type="ECO:0000256" key="1">
    <source>
        <dbReference type="SAM" id="Coils"/>
    </source>
</evidence>
<keyword evidence="1" id="KW-0175">Coiled coil</keyword>
<dbReference type="AlphaFoldDB" id="A0AAV7JXX8"/>
<dbReference type="Proteomes" id="UP001165289">
    <property type="component" value="Unassembled WGS sequence"/>
</dbReference>
<evidence type="ECO:0000313" key="3">
    <source>
        <dbReference type="Proteomes" id="UP001165289"/>
    </source>
</evidence>
<keyword evidence="3" id="KW-1185">Reference proteome</keyword>
<evidence type="ECO:0000313" key="2">
    <source>
        <dbReference type="EMBL" id="KAI6653566.1"/>
    </source>
</evidence>
<organism evidence="2 3">
    <name type="scientific">Oopsacas minuta</name>
    <dbReference type="NCBI Taxonomy" id="111878"/>
    <lineage>
        <taxon>Eukaryota</taxon>
        <taxon>Metazoa</taxon>
        <taxon>Porifera</taxon>
        <taxon>Hexactinellida</taxon>
        <taxon>Hexasterophora</taxon>
        <taxon>Lyssacinosida</taxon>
        <taxon>Leucopsacidae</taxon>
        <taxon>Oopsacas</taxon>
    </lineage>
</organism>
<accession>A0AAV7JXX8</accession>
<evidence type="ECO:0008006" key="4">
    <source>
        <dbReference type="Google" id="ProtNLM"/>
    </source>
</evidence>
<dbReference type="EMBL" id="JAKMXF010000266">
    <property type="protein sequence ID" value="KAI6653566.1"/>
    <property type="molecule type" value="Genomic_DNA"/>
</dbReference>
<gene>
    <name evidence="2" type="ORF">LOD99_3461</name>
</gene>
<dbReference type="Gene3D" id="1.20.5.170">
    <property type="match status" value="1"/>
</dbReference>
<feature type="coiled-coil region" evidence="1">
    <location>
        <begin position="92"/>
        <end position="122"/>
    </location>
</feature>
<sequence>MAMEPWDMRVSIEKCRSAKEILKVGFLEMKCSSFLDIIDEEKLVKISGCYLNQLMENDHFSYFERKNIRELRRINVNRGTAKKSGLKKKNAYKFLEDEITELQKVRRNLRIEKIELQREINEMSVGLISGHL</sequence>
<protein>
    <recommendedName>
        <fullName evidence="4">BZIP domain-containing protein</fullName>
    </recommendedName>
</protein>
<reference evidence="2 3" key="1">
    <citation type="journal article" date="2023" name="BMC Biol.">
        <title>The compact genome of the sponge Oopsacas minuta (Hexactinellida) is lacking key metazoan core genes.</title>
        <authorList>
            <person name="Santini S."/>
            <person name="Schenkelaars Q."/>
            <person name="Jourda C."/>
            <person name="Duchesne M."/>
            <person name="Belahbib H."/>
            <person name="Rocher C."/>
            <person name="Selva M."/>
            <person name="Riesgo A."/>
            <person name="Vervoort M."/>
            <person name="Leys S.P."/>
            <person name="Kodjabachian L."/>
            <person name="Le Bivic A."/>
            <person name="Borchiellini C."/>
            <person name="Claverie J.M."/>
            <person name="Renard E."/>
        </authorList>
    </citation>
    <scope>NUCLEOTIDE SEQUENCE [LARGE SCALE GENOMIC DNA]</scope>
    <source>
        <strain evidence="2">SPO-2</strain>
    </source>
</reference>
<comment type="caution">
    <text evidence="2">The sequence shown here is derived from an EMBL/GenBank/DDBJ whole genome shotgun (WGS) entry which is preliminary data.</text>
</comment>
<name>A0AAV7JXX8_9METZ</name>